<keyword evidence="3 5" id="KW-1133">Transmembrane helix</keyword>
<dbReference type="Pfam" id="PF07681">
    <property type="entry name" value="DoxX"/>
    <property type="match status" value="1"/>
</dbReference>
<evidence type="ECO:0000256" key="4">
    <source>
        <dbReference type="ARBA" id="ARBA00023136"/>
    </source>
</evidence>
<keyword evidence="2 5" id="KW-0812">Transmembrane</keyword>
<evidence type="ECO:0000256" key="1">
    <source>
        <dbReference type="ARBA" id="ARBA00004141"/>
    </source>
</evidence>
<evidence type="ECO:0000313" key="7">
    <source>
        <dbReference type="Proteomes" id="UP000319342"/>
    </source>
</evidence>
<gene>
    <name evidence="6" type="ORF">Pla163_19870</name>
</gene>
<evidence type="ECO:0000256" key="5">
    <source>
        <dbReference type="SAM" id="Phobius"/>
    </source>
</evidence>
<reference evidence="6 7" key="1">
    <citation type="submission" date="2019-02" db="EMBL/GenBank/DDBJ databases">
        <title>Deep-cultivation of Planctomycetes and their phenomic and genomic characterization uncovers novel biology.</title>
        <authorList>
            <person name="Wiegand S."/>
            <person name="Jogler M."/>
            <person name="Boedeker C."/>
            <person name="Pinto D."/>
            <person name="Vollmers J."/>
            <person name="Rivas-Marin E."/>
            <person name="Kohn T."/>
            <person name="Peeters S.H."/>
            <person name="Heuer A."/>
            <person name="Rast P."/>
            <person name="Oberbeckmann S."/>
            <person name="Bunk B."/>
            <person name="Jeske O."/>
            <person name="Meyerdierks A."/>
            <person name="Storesund J.E."/>
            <person name="Kallscheuer N."/>
            <person name="Luecker S."/>
            <person name="Lage O.M."/>
            <person name="Pohl T."/>
            <person name="Merkel B.J."/>
            <person name="Hornburger P."/>
            <person name="Mueller R.-W."/>
            <person name="Bruemmer F."/>
            <person name="Labrenz M."/>
            <person name="Spormann A.M."/>
            <person name="Op den Camp H."/>
            <person name="Overmann J."/>
            <person name="Amann R."/>
            <person name="Jetten M.S.M."/>
            <person name="Mascher T."/>
            <person name="Medema M.H."/>
            <person name="Devos D.P."/>
            <person name="Kaster A.-K."/>
            <person name="Ovreas L."/>
            <person name="Rohde M."/>
            <person name="Galperin M.Y."/>
            <person name="Jogler C."/>
        </authorList>
    </citation>
    <scope>NUCLEOTIDE SEQUENCE [LARGE SCALE GENOMIC DNA]</scope>
    <source>
        <strain evidence="6 7">Pla163</strain>
    </source>
</reference>
<feature type="transmembrane region" description="Helical" evidence="5">
    <location>
        <begin position="61"/>
        <end position="90"/>
    </location>
</feature>
<evidence type="ECO:0000256" key="2">
    <source>
        <dbReference type="ARBA" id="ARBA00022692"/>
    </source>
</evidence>
<accession>A0A518D070</accession>
<feature type="transmembrane region" description="Helical" evidence="5">
    <location>
        <begin position="97"/>
        <end position="117"/>
    </location>
</feature>
<dbReference type="Proteomes" id="UP000319342">
    <property type="component" value="Chromosome"/>
</dbReference>
<protein>
    <submittedName>
        <fullName evidence="6">DoxX</fullName>
    </submittedName>
</protein>
<dbReference type="InterPro" id="IPR032808">
    <property type="entry name" value="DoxX"/>
</dbReference>
<organism evidence="6 7">
    <name type="scientific">Rohdeia mirabilis</name>
    <dbReference type="NCBI Taxonomy" id="2528008"/>
    <lineage>
        <taxon>Bacteria</taxon>
        <taxon>Pseudomonadati</taxon>
        <taxon>Planctomycetota</taxon>
        <taxon>Planctomycetia</taxon>
        <taxon>Planctomycetia incertae sedis</taxon>
        <taxon>Rohdeia</taxon>
    </lineage>
</organism>
<keyword evidence="4 5" id="KW-0472">Membrane</keyword>
<comment type="subcellular location">
    <subcellularLocation>
        <location evidence="1">Membrane</location>
        <topology evidence="1">Multi-pass membrane protein</topology>
    </subcellularLocation>
</comment>
<dbReference type="AlphaFoldDB" id="A0A518D070"/>
<evidence type="ECO:0000313" key="6">
    <source>
        <dbReference type="EMBL" id="QDU84869.1"/>
    </source>
</evidence>
<keyword evidence="7" id="KW-1185">Reference proteome</keyword>
<evidence type="ECO:0000256" key="3">
    <source>
        <dbReference type="ARBA" id="ARBA00022989"/>
    </source>
</evidence>
<name>A0A518D070_9BACT</name>
<sequence>MNKLTLIARILLGGGFVVFGINKFANFMPPPELSDEGAARFIGALVDSSVRFWELLAVTEIVGGLMVLSGVFVPLGLVVLAPVVVNILLFHAAGDTAGLPIALVFVALEAYLGFFAYRSAFKPLLTPGTGPC</sequence>
<dbReference type="OrthoDB" id="8161897at2"/>
<dbReference type="EMBL" id="CP036290">
    <property type="protein sequence ID" value="QDU84869.1"/>
    <property type="molecule type" value="Genomic_DNA"/>
</dbReference>
<dbReference type="RefSeq" id="WP_145187169.1">
    <property type="nucleotide sequence ID" value="NZ_CP036290.1"/>
</dbReference>
<dbReference type="GO" id="GO:0016020">
    <property type="term" value="C:membrane"/>
    <property type="evidence" value="ECO:0007669"/>
    <property type="project" value="UniProtKB-SubCell"/>
</dbReference>
<proteinExistence type="predicted"/>